<feature type="domain" description="Mechanosensitive ion channel MscS" evidence="11">
    <location>
        <begin position="215"/>
        <end position="283"/>
    </location>
</feature>
<dbReference type="InterPro" id="IPR030192">
    <property type="entry name" value="YbdG"/>
</dbReference>
<dbReference type="FunFam" id="2.30.30.60:FF:000002">
    <property type="entry name" value="Mechanosensitive ion channel family protein"/>
    <property type="match status" value="1"/>
</dbReference>
<dbReference type="Proteomes" id="UP000095517">
    <property type="component" value="Unassembled WGS sequence"/>
</dbReference>
<keyword evidence="2" id="KW-1003">Cell membrane</keyword>
<organism evidence="12 13">
    <name type="scientific">Bacteroides finegoldii</name>
    <dbReference type="NCBI Taxonomy" id="338188"/>
    <lineage>
        <taxon>Bacteria</taxon>
        <taxon>Pseudomonadati</taxon>
        <taxon>Bacteroidota</taxon>
        <taxon>Bacteroidia</taxon>
        <taxon>Bacteroidales</taxon>
        <taxon>Bacteroidaceae</taxon>
        <taxon>Bacteroides</taxon>
    </lineage>
</organism>
<dbReference type="PANTHER" id="PTHR30414">
    <property type="entry name" value="MINICONDUCTANCE MECHANOSENSITIVE CHANNEL YBDG"/>
    <property type="match status" value="1"/>
</dbReference>
<dbReference type="InterPro" id="IPR006685">
    <property type="entry name" value="MscS_channel_2nd"/>
</dbReference>
<dbReference type="SUPFAM" id="SSF50182">
    <property type="entry name" value="Sm-like ribonucleoproteins"/>
    <property type="match status" value="1"/>
</dbReference>
<feature type="transmembrane region" description="Helical" evidence="10">
    <location>
        <begin position="129"/>
        <end position="157"/>
    </location>
</feature>
<dbReference type="STRING" id="338188.ERS852397_01050"/>
<keyword evidence="5 10" id="KW-1133">Transmembrane helix</keyword>
<dbReference type="PANTHER" id="PTHR30414:SF0">
    <property type="entry name" value="MINICONDUCTANCE MECHANOSENSITIVE CHANNEL YBDG"/>
    <property type="match status" value="1"/>
</dbReference>
<proteinExistence type="predicted"/>
<evidence type="ECO:0000256" key="6">
    <source>
        <dbReference type="ARBA" id="ARBA00023016"/>
    </source>
</evidence>
<sequence length="446" mass="50200">MEEVKEIVDTVTVELANGGTQEVTDVVIQEVNHALLSAGMDEALADKVDNFVILLLIIGVALLANLICCKIILRTVAKLVKQTKATWDDIVFDHKVMVHVSRMVAPILIYLAIPIAFPEHADSNLLDFLRRLCLIYILAVFLRFISVFLSAVYHVYSEKEQYKDKPLKGLLQTAQVVLFFVGAIIIVSILIKQSPMVLLTGLGASAAILMLVFKDSIMGFVSGIQLSANNMLKVGDWIAMPKYGADGTVIEVTLNTVKVRNWDNTITTIPPYLLVSDSFQNWQGMRESGGRRVKRSINIDMTSVRFCTPEMLAKYRKIQLLKEYVEATEKVVKEYNKEHHIDNSVLVNGRRQTNLGVFRAYLTNYLKSLPTVNQDLTCMVRQLQPTETGIPMELYFFSASKDWIPYEGIQADVFDHVLAIIPEFDLRVFQNPSGADLRRIGVKIEN</sequence>
<keyword evidence="7 10" id="KW-0472">Membrane</keyword>
<keyword evidence="6" id="KW-0346">Stress response</keyword>
<evidence type="ECO:0000256" key="4">
    <source>
        <dbReference type="ARBA" id="ARBA00022692"/>
    </source>
</evidence>
<dbReference type="Pfam" id="PF00924">
    <property type="entry name" value="MS_channel_2nd"/>
    <property type="match status" value="1"/>
</dbReference>
<evidence type="ECO:0000256" key="5">
    <source>
        <dbReference type="ARBA" id="ARBA00022989"/>
    </source>
</evidence>
<evidence type="ECO:0000256" key="8">
    <source>
        <dbReference type="ARBA" id="ARBA00093630"/>
    </source>
</evidence>
<feature type="transmembrane region" description="Helical" evidence="10">
    <location>
        <begin position="51"/>
        <end position="73"/>
    </location>
</feature>
<dbReference type="Gene3D" id="2.30.30.60">
    <property type="match status" value="1"/>
</dbReference>
<evidence type="ECO:0000313" key="13">
    <source>
        <dbReference type="Proteomes" id="UP000095517"/>
    </source>
</evidence>
<reference evidence="12 13" key="1">
    <citation type="submission" date="2015-09" db="EMBL/GenBank/DDBJ databases">
        <authorList>
            <consortium name="Pathogen Informatics"/>
        </authorList>
    </citation>
    <scope>NUCLEOTIDE SEQUENCE [LARGE SCALE GENOMIC DNA]</scope>
    <source>
        <strain evidence="12 13">2789STDY5608840</strain>
    </source>
</reference>
<dbReference type="AlphaFoldDB" id="A0A174AZH6"/>
<dbReference type="EMBL" id="CYZH01000005">
    <property type="protein sequence ID" value="CUN92916.1"/>
    <property type="molecule type" value="Genomic_DNA"/>
</dbReference>
<evidence type="ECO:0000256" key="1">
    <source>
        <dbReference type="ARBA" id="ARBA00004429"/>
    </source>
</evidence>
<name>A0A174AZH6_9BACE</name>
<feature type="transmembrane region" description="Helical" evidence="10">
    <location>
        <begin position="169"/>
        <end position="190"/>
    </location>
</feature>
<dbReference type="GO" id="GO:0071470">
    <property type="term" value="P:cellular response to osmotic stress"/>
    <property type="evidence" value="ECO:0007669"/>
    <property type="project" value="InterPro"/>
</dbReference>
<dbReference type="RefSeq" id="WP_082436446.1">
    <property type="nucleotide sequence ID" value="NZ_CABIXA010000005.1"/>
</dbReference>
<keyword evidence="3" id="KW-0997">Cell inner membrane</keyword>
<evidence type="ECO:0000256" key="3">
    <source>
        <dbReference type="ARBA" id="ARBA00022519"/>
    </source>
</evidence>
<dbReference type="GO" id="GO:0005886">
    <property type="term" value="C:plasma membrane"/>
    <property type="evidence" value="ECO:0007669"/>
    <property type="project" value="UniProtKB-SubCell"/>
</dbReference>
<evidence type="ECO:0000256" key="2">
    <source>
        <dbReference type="ARBA" id="ARBA00022475"/>
    </source>
</evidence>
<evidence type="ECO:0000313" key="12">
    <source>
        <dbReference type="EMBL" id="CUN92916.1"/>
    </source>
</evidence>
<dbReference type="GO" id="GO:0008381">
    <property type="term" value="F:mechanosensitive monoatomic ion channel activity"/>
    <property type="evidence" value="ECO:0007669"/>
    <property type="project" value="InterPro"/>
</dbReference>
<dbReference type="InterPro" id="IPR010920">
    <property type="entry name" value="LSM_dom_sf"/>
</dbReference>
<evidence type="ECO:0000256" key="7">
    <source>
        <dbReference type="ARBA" id="ARBA00023136"/>
    </source>
</evidence>
<evidence type="ECO:0000256" key="9">
    <source>
        <dbReference type="ARBA" id="ARBA00093659"/>
    </source>
</evidence>
<dbReference type="InterPro" id="IPR023408">
    <property type="entry name" value="MscS_beta-dom_sf"/>
</dbReference>
<evidence type="ECO:0000259" key="11">
    <source>
        <dbReference type="Pfam" id="PF00924"/>
    </source>
</evidence>
<keyword evidence="4 10" id="KW-0812">Transmembrane</keyword>
<feature type="transmembrane region" description="Helical" evidence="10">
    <location>
        <begin position="196"/>
        <end position="213"/>
    </location>
</feature>
<comment type="subcellular location">
    <subcellularLocation>
        <location evidence="1">Cell inner membrane</location>
        <topology evidence="1">Multi-pass membrane protein</topology>
    </subcellularLocation>
</comment>
<protein>
    <recommendedName>
        <fullName evidence="8">Mechanosensing system component YbdG</fullName>
    </recommendedName>
    <alternativeName>
        <fullName evidence="9">Mechanosensitive channel homolog YbdG</fullName>
    </alternativeName>
</protein>
<evidence type="ECO:0000256" key="10">
    <source>
        <dbReference type="SAM" id="Phobius"/>
    </source>
</evidence>
<gene>
    <name evidence="12" type="primary">mscM_1</name>
    <name evidence="12" type="ORF">ERS852397_01050</name>
</gene>
<accession>A0A174AZH6</accession>